<dbReference type="EC" id="2.7.4.6" evidence="9"/>
<dbReference type="Pfam" id="PF00334">
    <property type="entry name" value="NDK"/>
    <property type="match status" value="1"/>
</dbReference>
<keyword evidence="6 9" id="KW-0067">ATP-binding</keyword>
<gene>
    <name evidence="11" type="ORF">EDD61_109106</name>
</gene>
<dbReference type="AlphaFoldDB" id="A0A4R3TG10"/>
<feature type="domain" description="Nucleoside diphosphate kinase-like" evidence="10">
    <location>
        <begin position="2"/>
        <end position="157"/>
    </location>
</feature>
<protein>
    <recommendedName>
        <fullName evidence="9">Nucleoside diphosphate kinase</fullName>
        <ecNumber evidence="9">2.7.4.6</ecNumber>
    </recommendedName>
</protein>
<comment type="caution">
    <text evidence="8">Lacks conserved residue(s) required for the propagation of feature annotation.</text>
</comment>
<evidence type="ECO:0000313" key="12">
    <source>
        <dbReference type="Proteomes" id="UP000295773"/>
    </source>
</evidence>
<dbReference type="PROSITE" id="PS00469">
    <property type="entry name" value="NDPK"/>
    <property type="match status" value="1"/>
</dbReference>
<comment type="similarity">
    <text evidence="2 8">Belongs to the NDK family.</text>
</comment>
<evidence type="ECO:0000256" key="6">
    <source>
        <dbReference type="ARBA" id="ARBA00022840"/>
    </source>
</evidence>
<comment type="caution">
    <text evidence="11">The sequence shown here is derived from an EMBL/GenBank/DDBJ whole genome shotgun (WGS) entry which is preliminary data.</text>
</comment>
<dbReference type="InterPro" id="IPR023005">
    <property type="entry name" value="Nucleoside_diP_kinase_AS"/>
</dbReference>
<dbReference type="GO" id="GO:0005524">
    <property type="term" value="F:ATP binding"/>
    <property type="evidence" value="ECO:0007669"/>
    <property type="project" value="UniProtKB-KW"/>
</dbReference>
<accession>A0A4R3TG10</accession>
<keyword evidence="5 9" id="KW-0418">Kinase</keyword>
<evidence type="ECO:0000313" key="11">
    <source>
        <dbReference type="EMBL" id="TCU60067.1"/>
    </source>
</evidence>
<keyword evidence="7" id="KW-0546">Nucleotide metabolism</keyword>
<organism evidence="11 12">
    <name type="scientific">Longicatena caecimuris</name>
    <dbReference type="NCBI Taxonomy" id="1796635"/>
    <lineage>
        <taxon>Bacteria</taxon>
        <taxon>Bacillati</taxon>
        <taxon>Bacillota</taxon>
        <taxon>Erysipelotrichia</taxon>
        <taxon>Erysipelotrichales</taxon>
        <taxon>Erysipelotrichaceae</taxon>
        <taxon>Longicatena</taxon>
    </lineage>
</organism>
<evidence type="ECO:0000256" key="4">
    <source>
        <dbReference type="ARBA" id="ARBA00022741"/>
    </source>
</evidence>
<reference evidence="11 12" key="1">
    <citation type="submission" date="2019-03" db="EMBL/GenBank/DDBJ databases">
        <title>Genomic Encyclopedia of Type Strains, Phase IV (KMG-IV): sequencing the most valuable type-strain genomes for metagenomic binning, comparative biology and taxonomic classification.</title>
        <authorList>
            <person name="Goeker M."/>
        </authorList>
    </citation>
    <scope>NUCLEOTIDE SEQUENCE [LARGE SCALE GENOMIC DNA]</scope>
    <source>
        <strain evidence="11 12">DSM 29481</strain>
    </source>
</reference>
<dbReference type="SMART" id="SM00562">
    <property type="entry name" value="NDK"/>
    <property type="match status" value="1"/>
</dbReference>
<proteinExistence type="inferred from homology"/>
<dbReference type="Gene3D" id="3.30.70.141">
    <property type="entry name" value="Nucleoside diphosphate kinase-like domain"/>
    <property type="match status" value="1"/>
</dbReference>
<comment type="catalytic activity">
    <reaction evidence="9">
        <text>a 2'-deoxyribonucleoside 5'-diphosphate + ATP = a 2'-deoxyribonucleoside 5'-triphosphate + ADP</text>
        <dbReference type="Rhea" id="RHEA:44640"/>
        <dbReference type="ChEBI" id="CHEBI:30616"/>
        <dbReference type="ChEBI" id="CHEBI:61560"/>
        <dbReference type="ChEBI" id="CHEBI:73316"/>
        <dbReference type="ChEBI" id="CHEBI:456216"/>
        <dbReference type="EC" id="2.7.4.6"/>
    </reaction>
</comment>
<evidence type="ECO:0000256" key="7">
    <source>
        <dbReference type="ARBA" id="ARBA00023080"/>
    </source>
</evidence>
<keyword evidence="4 9" id="KW-0547">Nucleotide-binding</keyword>
<dbReference type="RefSeq" id="WP_008686910.1">
    <property type="nucleotide sequence ID" value="NZ_AP024510.1"/>
</dbReference>
<evidence type="ECO:0000256" key="8">
    <source>
        <dbReference type="PROSITE-ProRule" id="PRU00706"/>
    </source>
</evidence>
<sequence>MKQVTFMMLKPDAFANHQEDEVVAMLTAHGLCIEKSCRLEVTMEVMKVLLDHYHGVIDAMDKEFNFPGKLFASFYYNGPRYIQPMRVSYDGEEDIITLTRQLVGKTNPAEAGPETIRGRFSEDNYEKASREKRLVNNVIHASDAKESAERELQIWQNYL</sequence>
<dbReference type="PANTHER" id="PTHR11349">
    <property type="entry name" value="NUCLEOSIDE DIPHOSPHATE KINASE"/>
    <property type="match status" value="1"/>
</dbReference>
<evidence type="ECO:0000256" key="3">
    <source>
        <dbReference type="ARBA" id="ARBA00022679"/>
    </source>
</evidence>
<keyword evidence="3 9" id="KW-0808">Transferase</keyword>
<evidence type="ECO:0000256" key="2">
    <source>
        <dbReference type="ARBA" id="ARBA00008142"/>
    </source>
</evidence>
<dbReference type="EMBL" id="SMBP01000009">
    <property type="protein sequence ID" value="TCU60067.1"/>
    <property type="molecule type" value="Genomic_DNA"/>
</dbReference>
<dbReference type="Proteomes" id="UP000295773">
    <property type="component" value="Unassembled WGS sequence"/>
</dbReference>
<name>A0A4R3TG10_9FIRM</name>
<dbReference type="GO" id="GO:0004550">
    <property type="term" value="F:nucleoside diphosphate kinase activity"/>
    <property type="evidence" value="ECO:0007669"/>
    <property type="project" value="UniProtKB-EC"/>
</dbReference>
<dbReference type="SUPFAM" id="SSF54919">
    <property type="entry name" value="Nucleoside diphosphate kinase, NDK"/>
    <property type="match status" value="1"/>
</dbReference>
<comment type="cofactor">
    <cofactor evidence="1">
        <name>Mg(2+)</name>
        <dbReference type="ChEBI" id="CHEBI:18420"/>
    </cofactor>
</comment>
<evidence type="ECO:0000256" key="5">
    <source>
        <dbReference type="ARBA" id="ARBA00022777"/>
    </source>
</evidence>
<evidence type="ECO:0000256" key="9">
    <source>
        <dbReference type="RuleBase" id="RU004013"/>
    </source>
</evidence>
<dbReference type="InterPro" id="IPR034907">
    <property type="entry name" value="NDK-like_dom"/>
</dbReference>
<dbReference type="GeneID" id="73796573"/>
<dbReference type="GO" id="GO:0009117">
    <property type="term" value="P:nucleotide metabolic process"/>
    <property type="evidence" value="ECO:0007669"/>
    <property type="project" value="UniProtKB-KW"/>
</dbReference>
<dbReference type="InterPro" id="IPR036850">
    <property type="entry name" value="NDK-like_dom_sf"/>
</dbReference>
<dbReference type="PROSITE" id="PS51374">
    <property type="entry name" value="NDPK_LIKE"/>
    <property type="match status" value="1"/>
</dbReference>
<evidence type="ECO:0000256" key="1">
    <source>
        <dbReference type="ARBA" id="ARBA00001946"/>
    </source>
</evidence>
<evidence type="ECO:0000259" key="10">
    <source>
        <dbReference type="SMART" id="SM00562"/>
    </source>
</evidence>
<keyword evidence="12" id="KW-1185">Reference proteome</keyword>